<comment type="caution">
    <text evidence="2">The sequence shown here is derived from an EMBL/GenBank/DDBJ whole genome shotgun (WGS) entry which is preliminary data.</text>
</comment>
<organism evidence="2 3">
    <name type="scientific">Botrytis hyacinthi</name>
    <dbReference type="NCBI Taxonomy" id="278943"/>
    <lineage>
        <taxon>Eukaryota</taxon>
        <taxon>Fungi</taxon>
        <taxon>Dikarya</taxon>
        <taxon>Ascomycota</taxon>
        <taxon>Pezizomycotina</taxon>
        <taxon>Leotiomycetes</taxon>
        <taxon>Helotiales</taxon>
        <taxon>Sclerotiniaceae</taxon>
        <taxon>Botrytis</taxon>
    </lineage>
</organism>
<keyword evidence="3" id="KW-1185">Reference proteome</keyword>
<gene>
    <name evidence="2" type="ORF">BHYA_0200g00080</name>
</gene>
<protein>
    <submittedName>
        <fullName evidence="2">Uncharacterized protein</fullName>
    </submittedName>
</protein>
<dbReference type="Proteomes" id="UP000297814">
    <property type="component" value="Unassembled WGS sequence"/>
</dbReference>
<feature type="compositionally biased region" description="Basic and acidic residues" evidence="1">
    <location>
        <begin position="54"/>
        <end position="66"/>
    </location>
</feature>
<evidence type="ECO:0000313" key="3">
    <source>
        <dbReference type="Proteomes" id="UP000297814"/>
    </source>
</evidence>
<feature type="compositionally biased region" description="Polar residues" evidence="1">
    <location>
        <begin position="97"/>
        <end position="107"/>
    </location>
</feature>
<name>A0A4Z1GKF8_9HELO</name>
<proteinExistence type="predicted"/>
<dbReference type="AlphaFoldDB" id="A0A4Z1GKF8"/>
<sequence>MISSHIKAIMPKHISREASSSQAGLSERDIISMVRGVPYREVPKSIDNTGEAVPRQEEVTREERPKTNIPKKVPGPERVSDRQKEPSPRRKLDPQRATGSITVPNHRTVQDAKKPDPKKASGPKKLPKNGQR</sequence>
<dbReference type="EMBL" id="PQXK01000200">
    <property type="protein sequence ID" value="TGO34363.1"/>
    <property type="molecule type" value="Genomic_DNA"/>
</dbReference>
<feature type="compositionally biased region" description="Basic residues" evidence="1">
    <location>
        <begin position="121"/>
        <end position="132"/>
    </location>
</feature>
<feature type="compositionally biased region" description="Basic and acidic residues" evidence="1">
    <location>
        <begin position="74"/>
        <end position="94"/>
    </location>
</feature>
<evidence type="ECO:0000313" key="2">
    <source>
        <dbReference type="EMBL" id="TGO34363.1"/>
    </source>
</evidence>
<feature type="compositionally biased region" description="Basic and acidic residues" evidence="1">
    <location>
        <begin position="108"/>
        <end position="119"/>
    </location>
</feature>
<evidence type="ECO:0000256" key="1">
    <source>
        <dbReference type="SAM" id="MobiDB-lite"/>
    </source>
</evidence>
<reference evidence="2 3" key="1">
    <citation type="submission" date="2017-12" db="EMBL/GenBank/DDBJ databases">
        <title>Comparative genomics of Botrytis spp.</title>
        <authorList>
            <person name="Valero-Jimenez C.A."/>
            <person name="Tapia P."/>
            <person name="Veloso J."/>
            <person name="Silva-Moreno E."/>
            <person name="Staats M."/>
            <person name="Valdes J.H."/>
            <person name="Van Kan J.A.L."/>
        </authorList>
    </citation>
    <scope>NUCLEOTIDE SEQUENCE [LARGE SCALE GENOMIC DNA]</scope>
    <source>
        <strain evidence="2 3">Bh0001</strain>
    </source>
</reference>
<accession>A0A4Z1GKF8</accession>
<feature type="region of interest" description="Disordered" evidence="1">
    <location>
        <begin position="1"/>
        <end position="132"/>
    </location>
</feature>